<evidence type="ECO:0000256" key="3">
    <source>
        <dbReference type="ARBA" id="ARBA00022692"/>
    </source>
</evidence>
<feature type="transmembrane region" description="Helical" evidence="6">
    <location>
        <begin position="17"/>
        <end position="37"/>
    </location>
</feature>
<dbReference type="PANTHER" id="PTHR30294:SF47">
    <property type="entry name" value="INNER MEMBRANE TRANSPORT PERMEASE YHHJ"/>
    <property type="match status" value="1"/>
</dbReference>
<feature type="transmembrane region" description="Helical" evidence="6">
    <location>
        <begin position="261"/>
        <end position="285"/>
    </location>
</feature>
<dbReference type="Gene3D" id="3.40.1710.10">
    <property type="entry name" value="abc type-2 transporter like domain"/>
    <property type="match status" value="1"/>
</dbReference>
<feature type="domain" description="ABC-2 type transporter transmembrane" evidence="7">
    <location>
        <begin position="16"/>
        <end position="355"/>
    </location>
</feature>
<protein>
    <submittedName>
        <fullName evidence="8">ABC transporter permease</fullName>
    </submittedName>
</protein>
<keyword evidence="9" id="KW-1185">Reference proteome</keyword>
<evidence type="ECO:0000313" key="9">
    <source>
        <dbReference type="Proteomes" id="UP001570417"/>
    </source>
</evidence>
<proteinExistence type="predicted"/>
<accession>A0ABV4N6G1</accession>
<dbReference type="InterPro" id="IPR051449">
    <property type="entry name" value="ABC-2_transporter_component"/>
</dbReference>
<comment type="caution">
    <text evidence="8">The sequence shown here is derived from an EMBL/GenBank/DDBJ whole genome shotgun (WGS) entry which is preliminary data.</text>
</comment>
<feature type="transmembrane region" description="Helical" evidence="6">
    <location>
        <begin position="353"/>
        <end position="370"/>
    </location>
</feature>
<keyword evidence="4 6" id="KW-1133">Transmembrane helix</keyword>
<keyword evidence="3 6" id="KW-0812">Transmembrane</keyword>
<dbReference type="InterPro" id="IPR013525">
    <property type="entry name" value="ABC2_TM"/>
</dbReference>
<dbReference type="EMBL" id="JBFRUW010000003">
    <property type="protein sequence ID" value="MFA0566975.1"/>
    <property type="molecule type" value="Genomic_DNA"/>
</dbReference>
<evidence type="ECO:0000256" key="4">
    <source>
        <dbReference type="ARBA" id="ARBA00022989"/>
    </source>
</evidence>
<comment type="subcellular location">
    <subcellularLocation>
        <location evidence="1">Cell membrane</location>
        <topology evidence="1">Multi-pass membrane protein</topology>
    </subcellularLocation>
</comment>
<dbReference type="PANTHER" id="PTHR30294">
    <property type="entry name" value="MEMBRANE COMPONENT OF ABC TRANSPORTER YHHJ-RELATED"/>
    <property type="match status" value="1"/>
</dbReference>
<keyword evidence="5 6" id="KW-0472">Membrane</keyword>
<feature type="transmembrane region" description="Helical" evidence="6">
    <location>
        <begin position="231"/>
        <end position="255"/>
    </location>
</feature>
<reference evidence="8 9" key="1">
    <citation type="journal article" date="2024" name="ISME J.">
        <title>Tailless and filamentous prophages are predominant in marine Vibrio.</title>
        <authorList>
            <person name="Steensen K."/>
            <person name="Seneca J."/>
            <person name="Bartlau N."/>
            <person name="Yu X.A."/>
            <person name="Hussain F.A."/>
            <person name="Polz M.F."/>
        </authorList>
    </citation>
    <scope>NUCLEOTIDE SEQUENCE [LARGE SCALE GENOMIC DNA]</scope>
    <source>
        <strain evidence="8 9">10N.222.51.A1</strain>
    </source>
</reference>
<evidence type="ECO:0000256" key="1">
    <source>
        <dbReference type="ARBA" id="ARBA00004651"/>
    </source>
</evidence>
<dbReference type="Proteomes" id="UP001570417">
    <property type="component" value="Unassembled WGS sequence"/>
</dbReference>
<feature type="transmembrane region" description="Helical" evidence="6">
    <location>
        <begin position="184"/>
        <end position="210"/>
    </location>
</feature>
<feature type="transmembrane region" description="Helical" evidence="6">
    <location>
        <begin position="292"/>
        <end position="313"/>
    </location>
</feature>
<dbReference type="RefSeq" id="WP_372264624.1">
    <property type="nucleotide sequence ID" value="NZ_JBFRUW010000003.1"/>
</dbReference>
<evidence type="ECO:0000256" key="5">
    <source>
        <dbReference type="ARBA" id="ARBA00023136"/>
    </source>
</evidence>
<name>A0ABV4N6G1_9VIBR</name>
<evidence type="ECO:0000313" key="8">
    <source>
        <dbReference type="EMBL" id="MFA0566975.1"/>
    </source>
</evidence>
<dbReference type="Pfam" id="PF12698">
    <property type="entry name" value="ABC2_membrane_3"/>
    <property type="match status" value="1"/>
</dbReference>
<organism evidence="8 9">
    <name type="scientific">Vibrio gallaecicus</name>
    <dbReference type="NCBI Taxonomy" id="552386"/>
    <lineage>
        <taxon>Bacteria</taxon>
        <taxon>Pseudomonadati</taxon>
        <taxon>Pseudomonadota</taxon>
        <taxon>Gammaproteobacteria</taxon>
        <taxon>Vibrionales</taxon>
        <taxon>Vibrionaceae</taxon>
        <taxon>Vibrio</taxon>
    </lineage>
</organism>
<gene>
    <name evidence="8" type="ORF">AB4566_01650</name>
</gene>
<sequence length="384" mass="42638">MRKEFLTQWRIVTGDKWLLSCLTWIPIFLAVGIWLIFSQGIARDLPIAVIDLEHSQLSQQLTQRFDASPTLEVTQEYADISAAKKAMIQQDIYGYIVIPKHFDRDVFQNLNPQVSVFYNSQFILVGKLLNSAILQVQGTLNAEIEVMKGLSHGDVDTQTALGQAVTVQTQITPLFNKNTSYAQFLISAVVPALWQITIVVGTILILAANIRERGLKEWLSSAPLTALGKTLLPYLGLFLILGTAFICWFYSILQWPFNGNLLVLALAQLLTAAACMIVGCTFFFLTLDPARAMSFAGAFTAPSFAFMGITFPVSEMNTMAQTWRSLLPISHYIEIQTAQSSYGVTNWQSIVEMLPYVGYAFPAVITVVLIKKHLSIVLPLTGKS</sequence>
<evidence type="ECO:0000256" key="2">
    <source>
        <dbReference type="ARBA" id="ARBA00022475"/>
    </source>
</evidence>
<evidence type="ECO:0000256" key="6">
    <source>
        <dbReference type="SAM" id="Phobius"/>
    </source>
</evidence>
<evidence type="ECO:0000259" key="7">
    <source>
        <dbReference type="Pfam" id="PF12698"/>
    </source>
</evidence>
<keyword evidence="2" id="KW-1003">Cell membrane</keyword>